<dbReference type="InterPro" id="IPR018834">
    <property type="entry name" value="DNA/RNA-bd_Est1-type"/>
</dbReference>
<dbReference type="GO" id="GO:0042162">
    <property type="term" value="F:telomeric DNA binding"/>
    <property type="evidence" value="ECO:0007669"/>
    <property type="project" value="TreeGrafter"/>
</dbReference>
<feature type="region of interest" description="Disordered" evidence="2">
    <location>
        <begin position="1011"/>
        <end position="1039"/>
    </location>
</feature>
<evidence type="ECO:0000256" key="2">
    <source>
        <dbReference type="SAM" id="MobiDB-lite"/>
    </source>
</evidence>
<feature type="transmembrane region" description="Helical" evidence="3">
    <location>
        <begin position="1066"/>
        <end position="1085"/>
    </location>
</feature>
<dbReference type="PANTHER" id="PTHR15696:SF0">
    <property type="entry name" value="TELOMERASE-BINDING PROTEIN EST1A"/>
    <property type="match status" value="1"/>
</dbReference>
<dbReference type="Pfam" id="PF10374">
    <property type="entry name" value="EST1"/>
    <property type="match status" value="1"/>
</dbReference>
<keyword evidence="7" id="KW-1185">Reference proteome</keyword>
<dbReference type="Proteomes" id="UP000796880">
    <property type="component" value="Unassembled WGS sequence"/>
</dbReference>
<reference evidence="6" key="1">
    <citation type="submission" date="2020-03" db="EMBL/GenBank/DDBJ databases">
        <title>A high-quality chromosome-level genome assembly of a woody plant with both climbing and erect habits, Rhamnella rubrinervis.</title>
        <authorList>
            <person name="Lu Z."/>
            <person name="Yang Y."/>
            <person name="Zhu X."/>
            <person name="Sun Y."/>
        </authorList>
    </citation>
    <scope>NUCLEOTIDE SEQUENCE</scope>
    <source>
        <strain evidence="6">BYM</strain>
        <tissue evidence="6">Leaf</tissue>
    </source>
</reference>
<dbReference type="SUPFAM" id="SSF48452">
    <property type="entry name" value="TPR-like"/>
    <property type="match status" value="1"/>
</dbReference>
<feature type="domain" description="DNA/RNA-binding" evidence="4">
    <location>
        <begin position="195"/>
        <end position="510"/>
    </location>
</feature>
<organism evidence="6 7">
    <name type="scientific">Rhamnella rubrinervis</name>
    <dbReference type="NCBI Taxonomy" id="2594499"/>
    <lineage>
        <taxon>Eukaryota</taxon>
        <taxon>Viridiplantae</taxon>
        <taxon>Streptophyta</taxon>
        <taxon>Embryophyta</taxon>
        <taxon>Tracheophyta</taxon>
        <taxon>Spermatophyta</taxon>
        <taxon>Magnoliopsida</taxon>
        <taxon>eudicotyledons</taxon>
        <taxon>Gunneridae</taxon>
        <taxon>Pentapetalae</taxon>
        <taxon>rosids</taxon>
        <taxon>fabids</taxon>
        <taxon>Rosales</taxon>
        <taxon>Rhamnaceae</taxon>
        <taxon>rhamnoid group</taxon>
        <taxon>Rhamneae</taxon>
        <taxon>Rhamnella</taxon>
    </lineage>
</organism>
<evidence type="ECO:0000256" key="3">
    <source>
        <dbReference type="SAM" id="Phobius"/>
    </source>
</evidence>
<feature type="transmembrane region" description="Helical" evidence="3">
    <location>
        <begin position="1092"/>
        <end position="1115"/>
    </location>
</feature>
<keyword evidence="3" id="KW-1133">Transmembrane helix</keyword>
<dbReference type="AlphaFoldDB" id="A0A8K0MMA8"/>
<evidence type="ECO:0008006" key="8">
    <source>
        <dbReference type="Google" id="ProtNLM"/>
    </source>
</evidence>
<dbReference type="GO" id="GO:0000184">
    <property type="term" value="P:nuclear-transcribed mRNA catabolic process, nonsense-mediated decay"/>
    <property type="evidence" value="ECO:0007669"/>
    <property type="project" value="TreeGrafter"/>
</dbReference>
<dbReference type="PANTHER" id="PTHR15696">
    <property type="entry name" value="SMG-7 SUPPRESSOR WITH MORPHOLOGICAL EFFECT ON GENITALIA PROTEIN 7"/>
    <property type="match status" value="1"/>
</dbReference>
<evidence type="ECO:0000256" key="1">
    <source>
        <dbReference type="ARBA" id="ARBA00022737"/>
    </source>
</evidence>
<name>A0A8K0MMA8_9ROSA</name>
<dbReference type="EMBL" id="VOIH02000003">
    <property type="protein sequence ID" value="KAF3451461.1"/>
    <property type="molecule type" value="Genomic_DNA"/>
</dbReference>
<evidence type="ECO:0000259" key="4">
    <source>
        <dbReference type="Pfam" id="PF10373"/>
    </source>
</evidence>
<evidence type="ECO:0000313" key="6">
    <source>
        <dbReference type="EMBL" id="KAF3451461.1"/>
    </source>
</evidence>
<dbReference type="GO" id="GO:0070034">
    <property type="term" value="F:telomerase RNA binding"/>
    <property type="evidence" value="ECO:0007669"/>
    <property type="project" value="TreeGrafter"/>
</dbReference>
<evidence type="ECO:0000313" key="7">
    <source>
        <dbReference type="Proteomes" id="UP000796880"/>
    </source>
</evidence>
<dbReference type="GO" id="GO:0005697">
    <property type="term" value="C:telomerase holoenzyme complex"/>
    <property type="evidence" value="ECO:0007669"/>
    <property type="project" value="TreeGrafter"/>
</dbReference>
<comment type="caution">
    <text evidence="6">The sequence shown here is derived from an EMBL/GenBank/DDBJ whole genome shotgun (WGS) entry which is preliminary data.</text>
</comment>
<feature type="domain" description="Telomerase activating protein Est1-like N-terminal" evidence="5">
    <location>
        <begin position="70"/>
        <end position="183"/>
    </location>
</feature>
<evidence type="ECO:0000259" key="5">
    <source>
        <dbReference type="Pfam" id="PF10374"/>
    </source>
</evidence>
<dbReference type="InterPro" id="IPR045153">
    <property type="entry name" value="Est1/Ebs1-like"/>
</dbReference>
<dbReference type="Pfam" id="PF10373">
    <property type="entry name" value="EST1_DNA_bind"/>
    <property type="match status" value="1"/>
</dbReference>
<keyword evidence="1" id="KW-0677">Repeat</keyword>
<dbReference type="Gene3D" id="1.25.40.10">
    <property type="entry name" value="Tetratricopeptide repeat domain"/>
    <property type="match status" value="1"/>
</dbReference>
<dbReference type="InterPro" id="IPR019458">
    <property type="entry name" value="Est1-like_N"/>
</dbReference>
<keyword evidence="3" id="KW-0472">Membrane</keyword>
<sequence length="1157" mass="130791">MTANSPVALKNQRDKQSLLLEVANREKQLWTLIYSKGLLHSDVQDLYHKVRSSYEKIILNDYQLPDLQDVEYSLWKLHYKHIDEFRKRMRKNSSTTESTKSAMPDNTNHIEGFKLFLSEAAEFYQNLIVKVRKCYRLPEGSLSYRKGGISTFVEPKKLQPCQFLCHRFLVCLGDLARYKEQYENPDNQKHNWSIAATHYMEATLIWPDSGNPQNQLAVLATYVGDEFLALYHCIRSLAVKEPFPDAQDNLILLLERNRPSNYHSLSSKALFNFLKPSERNGVKTKSQTSDDFSYCNVLKAEDNGSIHTNFWSLVIRIISFFFIKSSLDEFPCTFTSFMEELDALMALDDTKLNDILESYQLMDSVRTGPFRALQVVSTLLFTLQNLINSEDVKDLKDAKDTHHIVLNQLALTATFIVMGRFVDRCLKANALNSCPFLPPVLVFVEWLVQKFDKVEIYGVDEKSRTAISYFVGAYVGLLNRFSVNKNDKSPNSTPLWEDYELRGFTPVTCAHLSLDFSSHWAHIDNFESGPDHRAHRIIIAGLKIAERSNCSQKWIIYDQSKGEFHNSYMAGLNEFHDRKESEKVEIICSDIKKEVIHQSFCEAAEEYEKQVPGDNSSVNGKCVTTEEEEVILFKPLTRYNSAPLYANSNGPTSPKELGDQTGPFDDCLRRATSLLIAQNQEQGDSSGFHTDITNFRQKSFKQTEPVMKDAGAQPFSDIPISAGPPSLSAWVLDTGNLNHEKEKVPCGIHKHGLSPIEEIASESLNGLSISENEDNSHVFSTTYYSSSPYSAPVPSAPFLPDDAVWFGGPEYSFSGCKTFDGVDRTETFCDVSQVSSYPNWTDMRGPKDCGLGIPGFLDRHPPPHRMTSSEWLRQYRETHNLERSYNYALPSSYYAPGNLGNFYDHNASRFNVFNQLGNPLVSSPAINMDRPPMHPGFALDHDADGQRREKLFHGYQRPSPYGCGAATDLRNEQLPLLQYLKEKERQLQLDPTLRSHVYGKLRVAHEIEVGLEPTQPPNPPIHGPGSERDKKKMAKTPSTKGEISSAQAVLLGTLAPGVNGPTWNTLRTTFLMLGLCLAVMLGLAFSSSDSSLVLHVTFLVLITATLFLLLSWFLAETGLVSVEHQMREMDLMPNDGSEMSKNANDYSYSITSKYMIE</sequence>
<gene>
    <name evidence="6" type="ORF">FNV43_RR07556</name>
</gene>
<protein>
    <recommendedName>
        <fullName evidence="8">Protein SMG7L</fullName>
    </recommendedName>
</protein>
<accession>A0A8K0MMA8</accession>
<dbReference type="OrthoDB" id="69928at2759"/>
<dbReference type="InterPro" id="IPR011990">
    <property type="entry name" value="TPR-like_helical_dom_sf"/>
</dbReference>
<dbReference type="FunFam" id="1.25.40.10:FF:000225">
    <property type="entry name" value="Protein SMG7"/>
    <property type="match status" value="1"/>
</dbReference>
<proteinExistence type="predicted"/>
<keyword evidence="3" id="KW-0812">Transmembrane</keyword>